<evidence type="ECO:0000313" key="2">
    <source>
        <dbReference type="Proteomes" id="UP000299102"/>
    </source>
</evidence>
<comment type="caution">
    <text evidence="1">The sequence shown here is derived from an EMBL/GenBank/DDBJ whole genome shotgun (WGS) entry which is preliminary data.</text>
</comment>
<protein>
    <submittedName>
        <fullName evidence="1">Uncharacterized protein</fullName>
    </submittedName>
</protein>
<name>A0A4C1YU49_EUMVA</name>
<organism evidence="1 2">
    <name type="scientific">Eumeta variegata</name>
    <name type="common">Bagworm moth</name>
    <name type="synonym">Eumeta japonica</name>
    <dbReference type="NCBI Taxonomy" id="151549"/>
    <lineage>
        <taxon>Eukaryota</taxon>
        <taxon>Metazoa</taxon>
        <taxon>Ecdysozoa</taxon>
        <taxon>Arthropoda</taxon>
        <taxon>Hexapoda</taxon>
        <taxon>Insecta</taxon>
        <taxon>Pterygota</taxon>
        <taxon>Neoptera</taxon>
        <taxon>Endopterygota</taxon>
        <taxon>Lepidoptera</taxon>
        <taxon>Glossata</taxon>
        <taxon>Ditrysia</taxon>
        <taxon>Tineoidea</taxon>
        <taxon>Psychidae</taxon>
        <taxon>Oiketicinae</taxon>
        <taxon>Eumeta</taxon>
    </lineage>
</organism>
<evidence type="ECO:0000313" key="1">
    <source>
        <dbReference type="EMBL" id="GBP78483.1"/>
    </source>
</evidence>
<reference evidence="1 2" key="1">
    <citation type="journal article" date="2019" name="Commun. Biol.">
        <title>The bagworm genome reveals a unique fibroin gene that provides high tensile strength.</title>
        <authorList>
            <person name="Kono N."/>
            <person name="Nakamura H."/>
            <person name="Ohtoshi R."/>
            <person name="Tomita M."/>
            <person name="Numata K."/>
            <person name="Arakawa K."/>
        </authorList>
    </citation>
    <scope>NUCLEOTIDE SEQUENCE [LARGE SCALE GENOMIC DNA]</scope>
</reference>
<dbReference type="AlphaFoldDB" id="A0A4C1YU49"/>
<proteinExistence type="predicted"/>
<keyword evidence="2" id="KW-1185">Reference proteome</keyword>
<sequence length="178" mass="19064">MLAGSISIRTGHTAELRWAAVIVESIDSGSAGGGFECRVVALATTAVGSARPRSAAGEKTQTEIKQLRHRRSAAGSYIYARHSAPALFHFLVQRAPTPFRPSIGPCCVYVDNLVIARTRYGITVYGFGNGRRAWRDETRGGSAHEVYLCPLALLPFSHPPTFTPAAAPSMSALKIPGR</sequence>
<dbReference type="EMBL" id="BGZK01001371">
    <property type="protein sequence ID" value="GBP78483.1"/>
    <property type="molecule type" value="Genomic_DNA"/>
</dbReference>
<dbReference type="Proteomes" id="UP000299102">
    <property type="component" value="Unassembled WGS sequence"/>
</dbReference>
<gene>
    <name evidence="1" type="ORF">EVAR_67237_1</name>
</gene>
<accession>A0A4C1YU49</accession>